<name>A0A6J4LQ70_9SPHI</name>
<accession>A0A6J4LQ70</accession>
<dbReference type="AlphaFoldDB" id="A0A6J4LQ70"/>
<proteinExistence type="predicted"/>
<feature type="compositionally biased region" description="Low complexity" evidence="1">
    <location>
        <begin position="72"/>
        <end position="94"/>
    </location>
</feature>
<evidence type="ECO:0000256" key="1">
    <source>
        <dbReference type="SAM" id="MobiDB-lite"/>
    </source>
</evidence>
<reference evidence="2" key="1">
    <citation type="submission" date="2020-02" db="EMBL/GenBank/DDBJ databases">
        <authorList>
            <person name="Meier V. D."/>
        </authorList>
    </citation>
    <scope>NUCLEOTIDE SEQUENCE</scope>
    <source>
        <strain evidence="2">AVDCRST_MAG56</strain>
    </source>
</reference>
<evidence type="ECO:0000313" key="2">
    <source>
        <dbReference type="EMBL" id="CAA9339639.1"/>
    </source>
</evidence>
<feature type="non-terminal residue" evidence="2">
    <location>
        <position position="1"/>
    </location>
</feature>
<feature type="non-terminal residue" evidence="2">
    <location>
        <position position="191"/>
    </location>
</feature>
<feature type="region of interest" description="Disordered" evidence="1">
    <location>
        <begin position="18"/>
        <end position="191"/>
    </location>
</feature>
<protein>
    <submittedName>
        <fullName evidence="2">Uncharacterized protein</fullName>
    </submittedName>
</protein>
<feature type="compositionally biased region" description="Basic and acidic residues" evidence="1">
    <location>
        <begin position="139"/>
        <end position="149"/>
    </location>
</feature>
<gene>
    <name evidence="2" type="ORF">AVDCRST_MAG56-7850</name>
</gene>
<sequence>VPFQPTGARRPDCLAAGIAGRARIPGPVRPGGSKNGCCPLPPLPPPGLLGGGDGPGRPGPAHGPGGARGRSRGAAGFRAARQTGGRPAPARVAGAGPGGDPVPHRKPAHPAGVWGGGAGSFAAHRAPAHHRGQRPLALARREQRTDHRQQTAPGPAPHPHRTGGPHAPGARSPDGALHGSRTGGRRHVPPL</sequence>
<organism evidence="2">
    <name type="scientific">uncultured Cytophagales bacterium</name>
    <dbReference type="NCBI Taxonomy" id="158755"/>
    <lineage>
        <taxon>Bacteria</taxon>
        <taxon>Pseudomonadati</taxon>
        <taxon>Bacteroidota</taxon>
        <taxon>Sphingobacteriia</taxon>
        <taxon>Sphingobacteriales</taxon>
        <taxon>environmental samples</taxon>
    </lineage>
</organism>
<dbReference type="EMBL" id="CADCTQ010000656">
    <property type="protein sequence ID" value="CAA9339639.1"/>
    <property type="molecule type" value="Genomic_DNA"/>
</dbReference>
<feature type="compositionally biased region" description="Gly residues" evidence="1">
    <location>
        <begin position="48"/>
        <end position="68"/>
    </location>
</feature>